<gene>
    <name evidence="2" type="ORF">QPL79_03685</name>
</gene>
<dbReference type="InterPro" id="IPR051158">
    <property type="entry name" value="Metallophosphoesterase_sf"/>
</dbReference>
<evidence type="ECO:0000259" key="1">
    <source>
        <dbReference type="Pfam" id="PF00149"/>
    </source>
</evidence>
<dbReference type="EMBL" id="JASNVW010000002">
    <property type="protein sequence ID" value="MDK6028456.1"/>
    <property type="molecule type" value="Genomic_DNA"/>
</dbReference>
<protein>
    <submittedName>
        <fullName evidence="2">Metallophosphoesterase</fullName>
    </submittedName>
</protein>
<accession>A0ABD4Z573</accession>
<dbReference type="Gene3D" id="3.60.21.10">
    <property type="match status" value="1"/>
</dbReference>
<dbReference type="InterPro" id="IPR029052">
    <property type="entry name" value="Metallo-depent_PP-like"/>
</dbReference>
<comment type="caution">
    <text evidence="2">The sequence shown here is derived from an EMBL/GenBank/DDBJ whole genome shotgun (WGS) entry which is preliminary data.</text>
</comment>
<keyword evidence="3" id="KW-1185">Reference proteome</keyword>
<feature type="domain" description="Calcineurin-like phosphoesterase" evidence="1">
    <location>
        <begin position="4"/>
        <end position="204"/>
    </location>
</feature>
<dbReference type="AlphaFoldDB" id="A0ABD4Z573"/>
<organism evidence="2 3">
    <name type="scientific">Ignisphaera cupida</name>
    <dbReference type="NCBI Taxonomy" id="3050454"/>
    <lineage>
        <taxon>Archaea</taxon>
        <taxon>Thermoproteota</taxon>
        <taxon>Thermoprotei</taxon>
        <taxon>Desulfurococcales</taxon>
        <taxon>Desulfurococcaceae</taxon>
        <taxon>Ignisphaera</taxon>
    </lineage>
</organism>
<dbReference type="PANTHER" id="PTHR31302:SF0">
    <property type="entry name" value="TRANSMEMBRANE PROTEIN WITH METALLOPHOSPHOESTERASE DOMAIN"/>
    <property type="match status" value="1"/>
</dbReference>
<proteinExistence type="predicted"/>
<reference evidence="2 3" key="1">
    <citation type="submission" date="2023-05" db="EMBL/GenBank/DDBJ databases">
        <title>A new hyperthermophilic archaea 'Ignisphaera cupida' sp. nov. and description of the family 'Ignisphaeraceae' fam. nov.</title>
        <authorList>
            <person name="Podosokorskaya O.A."/>
            <person name="Elcheninov A.G."/>
            <person name="Klukina A."/>
            <person name="Merkel A.Y."/>
        </authorList>
    </citation>
    <scope>NUCLEOTIDE SEQUENCE [LARGE SCALE GENOMIC DNA]</scope>
    <source>
        <strain evidence="2 3">4213-co</strain>
    </source>
</reference>
<dbReference type="Pfam" id="PF00149">
    <property type="entry name" value="Metallophos"/>
    <property type="match status" value="1"/>
</dbReference>
<dbReference type="RefSeq" id="WP_285273442.1">
    <property type="nucleotide sequence ID" value="NZ_JASNVW010000002.1"/>
</dbReference>
<dbReference type="SUPFAM" id="SSF56300">
    <property type="entry name" value="Metallo-dependent phosphatases"/>
    <property type="match status" value="1"/>
</dbReference>
<evidence type="ECO:0000313" key="3">
    <source>
        <dbReference type="Proteomes" id="UP001529235"/>
    </source>
</evidence>
<name>A0ABD4Z573_9CREN</name>
<sequence length="233" mass="26493">MPINIVAFADVHGTQYVNLLISSLRRVDVSNVDVIVMAGDVVDKGRVEHMNIVLSILQRFFPHIYTKPIIIAVFGNEEYMNTETKYYSMYPRIIWLNNNYKIVELNNSKICFIGSRGVLKKPTLWQQRNIKGIEDFYAKNLELIVKMIEFCKQNSYYTILITHYASSYLTIRGEDPSIYPYLGYPIIESVDSKPNLAIHGHAHNSSVTEAVVDGVNVFNVSIPAKKGVSTIII</sequence>
<dbReference type="PANTHER" id="PTHR31302">
    <property type="entry name" value="TRANSMEMBRANE PROTEIN WITH METALLOPHOSPHOESTERASE DOMAIN-RELATED"/>
    <property type="match status" value="1"/>
</dbReference>
<evidence type="ECO:0000313" key="2">
    <source>
        <dbReference type="EMBL" id="MDK6028456.1"/>
    </source>
</evidence>
<dbReference type="InterPro" id="IPR004843">
    <property type="entry name" value="Calcineurin-like_PHP"/>
</dbReference>
<dbReference type="Proteomes" id="UP001529235">
    <property type="component" value="Unassembled WGS sequence"/>
</dbReference>
<dbReference type="CDD" id="cd00838">
    <property type="entry name" value="MPP_superfamily"/>
    <property type="match status" value="1"/>
</dbReference>